<dbReference type="EMBL" id="FNIA01000039">
    <property type="protein sequence ID" value="SDN44343.1"/>
    <property type="molecule type" value="Genomic_DNA"/>
</dbReference>
<dbReference type="OrthoDB" id="350495at2157"/>
<proteinExistence type="predicted"/>
<organism evidence="1 2">
    <name type="scientific">Haloarchaeobius iranensis</name>
    <dbReference type="NCBI Taxonomy" id="996166"/>
    <lineage>
        <taxon>Archaea</taxon>
        <taxon>Methanobacteriati</taxon>
        <taxon>Methanobacteriota</taxon>
        <taxon>Stenosarchaea group</taxon>
        <taxon>Halobacteria</taxon>
        <taxon>Halobacteriales</taxon>
        <taxon>Halorubellaceae</taxon>
        <taxon>Haloarchaeobius</taxon>
    </lineage>
</organism>
<dbReference type="AlphaFoldDB" id="A0A1H0BG25"/>
<evidence type="ECO:0000313" key="2">
    <source>
        <dbReference type="Proteomes" id="UP000199370"/>
    </source>
</evidence>
<name>A0A1H0BG25_9EURY</name>
<accession>A0A1H0BG25</accession>
<dbReference type="Proteomes" id="UP000199370">
    <property type="component" value="Unassembled WGS sequence"/>
</dbReference>
<dbReference type="STRING" id="996166.SAMN05192554_1397"/>
<protein>
    <submittedName>
        <fullName evidence="1">Uncharacterized protein</fullName>
    </submittedName>
</protein>
<evidence type="ECO:0000313" key="1">
    <source>
        <dbReference type="EMBL" id="SDN44343.1"/>
    </source>
</evidence>
<sequence length="286" mass="33281">MPREFISEYGLDPGDYVQHLVDTFCERCPKFSEQLVEEAIFVDDGPIDYLVWFALEDHETHTFFYHDDAPNQDVLQRFIFLSPSREEMSKFKLFLREQYGVYRELEIARLLELPDIYQPQLGERPRANFGVCHEPGDDRIVSGISGTPRIREQEIFEDVDKIVPDKTLEKFISRTVWTVNTRIEEDADRHTITADIRGRLETDPDFRQETTKSLPKGIHPKYTKEPAELWQKPASKVEYMDGSQGFLQLWIPVDKDDIKLVSATAGDYDREAIVDAIREEFQTIAG</sequence>
<reference evidence="1 2" key="1">
    <citation type="submission" date="2016-10" db="EMBL/GenBank/DDBJ databases">
        <authorList>
            <person name="de Groot N.N."/>
        </authorList>
    </citation>
    <scope>NUCLEOTIDE SEQUENCE [LARGE SCALE GENOMIC DNA]</scope>
    <source>
        <strain evidence="2">EB21,IBRC-M 10013,KCTC 4048</strain>
    </source>
</reference>
<keyword evidence="2" id="KW-1185">Reference proteome</keyword>
<dbReference type="RefSeq" id="WP_089736422.1">
    <property type="nucleotide sequence ID" value="NZ_FNIA01000039.1"/>
</dbReference>
<gene>
    <name evidence="1" type="ORF">SAMN05192554_1397</name>
</gene>